<accession>A0AAC8Q801</accession>
<evidence type="ECO:0000313" key="4">
    <source>
        <dbReference type="Proteomes" id="UP000256345"/>
    </source>
</evidence>
<dbReference type="SUPFAM" id="SSF75169">
    <property type="entry name" value="DsrEFH-like"/>
    <property type="match status" value="1"/>
</dbReference>
<dbReference type="Proteomes" id="UP000256345">
    <property type="component" value="Unassembled WGS sequence"/>
</dbReference>
<reference evidence="2 4" key="2">
    <citation type="submission" date="2018-08" db="EMBL/GenBank/DDBJ databases">
        <title>Genomic Encyclopedia of Archaeal and Bacterial Type Strains, Phase II (KMG-II): from individual species to whole genera.</title>
        <authorList>
            <person name="Goeker M."/>
        </authorList>
    </citation>
    <scope>NUCLEOTIDE SEQUENCE [LARGE SCALE GENOMIC DNA]</scope>
    <source>
        <strain evidence="2 4">DSM 2261</strain>
    </source>
</reference>
<dbReference type="EMBL" id="QUMU01000008">
    <property type="protein sequence ID" value="REG28884.1"/>
    <property type="molecule type" value="Genomic_DNA"/>
</dbReference>
<sequence>MDGWEGGRYEGRVSTPAPKVVVFLHSGDYDRVHQGLSIAAAAVASGRKAEVYLFWWALERFLEDRLDDPDFDPPREDVADRFETRRIPTLRQLLEHVRESGLGTVQGCTGSLGALGAEHLAGKGPIDGWVGWSAILQRTAGVVDRFYL</sequence>
<dbReference type="EMBL" id="CP011509">
    <property type="protein sequence ID" value="AKJ02183.1"/>
    <property type="molecule type" value="Genomic_DNA"/>
</dbReference>
<reference evidence="1 3" key="1">
    <citation type="submission" date="2015-05" db="EMBL/GenBank/DDBJ databases">
        <title>Genome assembly of Archangium gephyra DSM 2261.</title>
        <authorList>
            <person name="Sharma G."/>
            <person name="Subramanian S."/>
        </authorList>
    </citation>
    <scope>NUCLEOTIDE SEQUENCE [LARGE SCALE GENOMIC DNA]</scope>
    <source>
        <strain evidence="1 3">DSM 2261</strain>
    </source>
</reference>
<protein>
    <submittedName>
        <fullName evidence="2">Peroxiredoxin family protein</fullName>
    </submittedName>
</protein>
<evidence type="ECO:0000313" key="1">
    <source>
        <dbReference type="EMBL" id="AKJ02183.1"/>
    </source>
</evidence>
<name>A0AAC8Q801_9BACT</name>
<evidence type="ECO:0000313" key="3">
    <source>
        <dbReference type="Proteomes" id="UP000035579"/>
    </source>
</evidence>
<evidence type="ECO:0000313" key="2">
    <source>
        <dbReference type="EMBL" id="REG28884.1"/>
    </source>
</evidence>
<dbReference type="KEGG" id="age:AA314_03809"/>
<dbReference type="Proteomes" id="UP000035579">
    <property type="component" value="Chromosome"/>
</dbReference>
<proteinExistence type="predicted"/>
<dbReference type="Gene3D" id="3.40.1260.10">
    <property type="entry name" value="DsrEFH-like"/>
    <property type="match status" value="1"/>
</dbReference>
<gene>
    <name evidence="1" type="ORF">AA314_03809</name>
    <name evidence="2" type="ORF">ATI61_108427</name>
</gene>
<organism evidence="1 3">
    <name type="scientific">Archangium gephyra</name>
    <dbReference type="NCBI Taxonomy" id="48"/>
    <lineage>
        <taxon>Bacteria</taxon>
        <taxon>Pseudomonadati</taxon>
        <taxon>Myxococcota</taxon>
        <taxon>Myxococcia</taxon>
        <taxon>Myxococcales</taxon>
        <taxon>Cystobacterineae</taxon>
        <taxon>Archangiaceae</taxon>
        <taxon>Archangium</taxon>
    </lineage>
</organism>
<dbReference type="AlphaFoldDB" id="A0AAC8Q801"/>
<dbReference type="InterPro" id="IPR027396">
    <property type="entry name" value="DsrEFH-like"/>
</dbReference>
<keyword evidence="4" id="KW-1185">Reference proteome</keyword>